<keyword evidence="2" id="KW-1185">Reference proteome</keyword>
<dbReference type="EMBL" id="CM056744">
    <property type="protein sequence ID" value="KAJ8666900.1"/>
    <property type="molecule type" value="Genomic_DNA"/>
</dbReference>
<proteinExistence type="predicted"/>
<dbReference type="Proteomes" id="UP001239111">
    <property type="component" value="Chromosome 4"/>
</dbReference>
<reference evidence="1" key="1">
    <citation type="submission" date="2023-04" db="EMBL/GenBank/DDBJ databases">
        <title>A chromosome-level genome assembly of the parasitoid wasp Eretmocerus hayati.</title>
        <authorList>
            <person name="Zhong Y."/>
            <person name="Liu S."/>
            <person name="Liu Y."/>
        </authorList>
    </citation>
    <scope>NUCLEOTIDE SEQUENCE</scope>
    <source>
        <strain evidence="1">ZJU_SS_LIU_2023</strain>
    </source>
</reference>
<comment type="caution">
    <text evidence="1">The sequence shown here is derived from an EMBL/GenBank/DDBJ whole genome shotgun (WGS) entry which is preliminary data.</text>
</comment>
<evidence type="ECO:0000313" key="2">
    <source>
        <dbReference type="Proteomes" id="UP001239111"/>
    </source>
</evidence>
<name>A0ACC2NBA7_9HYME</name>
<gene>
    <name evidence="1" type="ORF">QAD02_008562</name>
</gene>
<accession>A0ACC2NBA7</accession>
<organism evidence="1 2">
    <name type="scientific">Eretmocerus hayati</name>
    <dbReference type="NCBI Taxonomy" id="131215"/>
    <lineage>
        <taxon>Eukaryota</taxon>
        <taxon>Metazoa</taxon>
        <taxon>Ecdysozoa</taxon>
        <taxon>Arthropoda</taxon>
        <taxon>Hexapoda</taxon>
        <taxon>Insecta</taxon>
        <taxon>Pterygota</taxon>
        <taxon>Neoptera</taxon>
        <taxon>Endopterygota</taxon>
        <taxon>Hymenoptera</taxon>
        <taxon>Apocrita</taxon>
        <taxon>Proctotrupomorpha</taxon>
        <taxon>Chalcidoidea</taxon>
        <taxon>Aphelinidae</taxon>
        <taxon>Aphelininae</taxon>
        <taxon>Eretmocerus</taxon>
    </lineage>
</organism>
<evidence type="ECO:0000313" key="1">
    <source>
        <dbReference type="EMBL" id="KAJ8666900.1"/>
    </source>
</evidence>
<protein>
    <submittedName>
        <fullName evidence="1">Uncharacterized protein</fullName>
    </submittedName>
</protein>
<sequence length="421" mass="47431">MAKCDASRIPSLVDPRRCRRIQFFYDRGCCKYDNMIMFKAVQSCLLALAEPSKPLHLLVPLRSYLVPQVATSWALVGGIKHVKLPTLKEQKCSISSSSVTLALPPQSVMYVFDRNSKVLQKERAAKASDVDVYDYIKDEIGYRLSDRIFDVKRKFSRVLDLGCGRGHISKHISKESVDELVLVDSSPSCLMQAQANDGIKVERKAEDEEEFSLQPNSFDFVISCLSLHWVNDLPGCFDRIMNCLKKDGVFMAAIFGGDTLYELRGSLQLAELERDGGIAPHVSPFTEIRDIGGLLNRTGFSMLTIDTDEIVIGYPSMFELMWDLKGMGENNAARNRKLHLKRETLMAASAIYKELYGKVKDDGSEYVPATFQVIYLVGWKPDESQPKPLERGSGEISLKDIYKIDEIVKSKTKVRLSDEDK</sequence>